<dbReference type="HOGENOM" id="CLU_1684683_0_0_7"/>
<name>B9L9Z1_NAUPA</name>
<sequence>MTLYYLLLLTSIVITAFAVYNFIKISKIEKNMNNYLFAITSERGYYVGAVLFSLALMAISAFQAMPFVFDMRVFSIVFFFFSIFLLSLSHLVYHNAVIKKCSDYKEFFKDFEIDFSNKCEKLMLKYIYSKEKDIEKMKDIFKRNRHLCKEQKKSKK</sequence>
<evidence type="ECO:0000313" key="3">
    <source>
        <dbReference type="Proteomes" id="UP000000448"/>
    </source>
</evidence>
<dbReference type="OrthoDB" id="5372944at2"/>
<gene>
    <name evidence="2" type="ordered locus">NAMH_1050</name>
</gene>
<keyword evidence="1" id="KW-0812">Transmembrane</keyword>
<protein>
    <submittedName>
        <fullName evidence="2">Uncharacterized protein</fullName>
    </submittedName>
</protein>
<dbReference type="STRING" id="598659.NAMH_1050"/>
<keyword evidence="1" id="KW-0472">Membrane</keyword>
<reference evidence="2 3" key="1">
    <citation type="journal article" date="2009" name="PLoS Genet.">
        <title>Adaptations to submarine hydrothermal environments exemplified by the genome of Nautilia profundicola.</title>
        <authorList>
            <person name="Campbell B.J."/>
            <person name="Smith J.L."/>
            <person name="Hanson T.E."/>
            <person name="Klotz M.G."/>
            <person name="Stein L.Y."/>
            <person name="Lee C.K."/>
            <person name="Wu D."/>
            <person name="Robinson J.M."/>
            <person name="Khouri H.M."/>
            <person name="Eisen J.A."/>
            <person name="Cary S.C."/>
        </authorList>
    </citation>
    <scope>NUCLEOTIDE SEQUENCE [LARGE SCALE GENOMIC DNA]</scope>
    <source>
        <strain evidence="3">ATCC BAA-1463 / DSM 18972 / AmH</strain>
    </source>
</reference>
<dbReference type="KEGG" id="nam:NAMH_1050"/>
<organism evidence="2 3">
    <name type="scientific">Nautilia profundicola (strain ATCC BAA-1463 / DSM 18972 / AmH)</name>
    <dbReference type="NCBI Taxonomy" id="598659"/>
    <lineage>
        <taxon>Bacteria</taxon>
        <taxon>Pseudomonadati</taxon>
        <taxon>Campylobacterota</taxon>
        <taxon>Epsilonproteobacteria</taxon>
        <taxon>Nautiliales</taxon>
        <taxon>Nautiliaceae</taxon>
        <taxon>Nautilia</taxon>
    </lineage>
</organism>
<feature type="transmembrane region" description="Helical" evidence="1">
    <location>
        <begin position="71"/>
        <end position="93"/>
    </location>
</feature>
<dbReference type="AlphaFoldDB" id="B9L9Z1"/>
<dbReference type="RefSeq" id="WP_015902437.1">
    <property type="nucleotide sequence ID" value="NC_012115.1"/>
</dbReference>
<keyword evidence="1" id="KW-1133">Transmembrane helix</keyword>
<accession>B9L9Z1</accession>
<feature type="transmembrane region" description="Helical" evidence="1">
    <location>
        <begin position="6"/>
        <end position="23"/>
    </location>
</feature>
<dbReference type="EMBL" id="CP001279">
    <property type="protein sequence ID" value="ACM93385.1"/>
    <property type="molecule type" value="Genomic_DNA"/>
</dbReference>
<evidence type="ECO:0000256" key="1">
    <source>
        <dbReference type="SAM" id="Phobius"/>
    </source>
</evidence>
<feature type="transmembrane region" description="Helical" evidence="1">
    <location>
        <begin position="44"/>
        <end position="65"/>
    </location>
</feature>
<dbReference type="Proteomes" id="UP000000448">
    <property type="component" value="Chromosome"/>
</dbReference>
<evidence type="ECO:0000313" key="2">
    <source>
        <dbReference type="EMBL" id="ACM93385.1"/>
    </source>
</evidence>
<proteinExistence type="predicted"/>
<keyword evidence="3" id="KW-1185">Reference proteome</keyword>